<keyword evidence="1" id="KW-0479">Metal-binding</keyword>
<name>A0A7R9M4C4_9ACAR</name>
<dbReference type="Proteomes" id="UP000728032">
    <property type="component" value="Unassembled WGS sequence"/>
</dbReference>
<evidence type="ECO:0000259" key="6">
    <source>
        <dbReference type="PROSITE" id="PS50950"/>
    </source>
</evidence>
<dbReference type="EMBL" id="OC921350">
    <property type="protein sequence ID" value="CAD7653321.1"/>
    <property type="molecule type" value="Genomic_DNA"/>
</dbReference>
<dbReference type="EMBL" id="CAJPVJ010006525">
    <property type="protein sequence ID" value="CAG2170508.1"/>
    <property type="molecule type" value="Genomic_DNA"/>
</dbReference>
<dbReference type="SMART" id="SM00980">
    <property type="entry name" value="THAP"/>
    <property type="match status" value="1"/>
</dbReference>
<keyword evidence="3" id="KW-0862">Zinc</keyword>
<dbReference type="GO" id="GO:0008270">
    <property type="term" value="F:zinc ion binding"/>
    <property type="evidence" value="ECO:0007669"/>
    <property type="project" value="UniProtKB-KW"/>
</dbReference>
<protein>
    <recommendedName>
        <fullName evidence="6">THAP-type domain-containing protein</fullName>
    </recommendedName>
</protein>
<dbReference type="AlphaFoldDB" id="A0A7R9M4C4"/>
<gene>
    <name evidence="7" type="ORF">ONB1V03_LOCUS9978</name>
</gene>
<dbReference type="SUPFAM" id="SSF57716">
    <property type="entry name" value="Glucocorticoid receptor-like (DNA-binding domain)"/>
    <property type="match status" value="1"/>
</dbReference>
<dbReference type="GO" id="GO:0003677">
    <property type="term" value="F:DNA binding"/>
    <property type="evidence" value="ECO:0007669"/>
    <property type="project" value="UniProtKB-UniRule"/>
</dbReference>
<dbReference type="InterPro" id="IPR006612">
    <property type="entry name" value="THAP_Znf"/>
</dbReference>
<keyword evidence="8" id="KW-1185">Reference proteome</keyword>
<reference evidence="7" key="1">
    <citation type="submission" date="2020-11" db="EMBL/GenBank/DDBJ databases">
        <authorList>
            <person name="Tran Van P."/>
        </authorList>
    </citation>
    <scope>NUCLEOTIDE SEQUENCE</scope>
</reference>
<keyword evidence="4 5" id="KW-0238">DNA-binding</keyword>
<evidence type="ECO:0000256" key="3">
    <source>
        <dbReference type="ARBA" id="ARBA00022833"/>
    </source>
</evidence>
<proteinExistence type="predicted"/>
<organism evidence="7">
    <name type="scientific">Oppiella nova</name>
    <dbReference type="NCBI Taxonomy" id="334625"/>
    <lineage>
        <taxon>Eukaryota</taxon>
        <taxon>Metazoa</taxon>
        <taxon>Ecdysozoa</taxon>
        <taxon>Arthropoda</taxon>
        <taxon>Chelicerata</taxon>
        <taxon>Arachnida</taxon>
        <taxon>Acari</taxon>
        <taxon>Acariformes</taxon>
        <taxon>Sarcoptiformes</taxon>
        <taxon>Oribatida</taxon>
        <taxon>Brachypylina</taxon>
        <taxon>Oppioidea</taxon>
        <taxon>Oppiidae</taxon>
        <taxon>Oppiella</taxon>
    </lineage>
</organism>
<sequence>MGKVKTCSFNGCPSSNDNKSISFFRYPNKSRQRSRCSIPRPTYVPNVISVGQVNDQGLICEQWVRASNNALIYDNFYTKGHKISDNETVCELHFHSQDITVYSSRKLLSANAVPHSGLVSGADPSLITTYPTKTFPNHRPNIV</sequence>
<dbReference type="OrthoDB" id="6495355at2759"/>
<evidence type="ECO:0000256" key="2">
    <source>
        <dbReference type="ARBA" id="ARBA00022771"/>
    </source>
</evidence>
<evidence type="ECO:0000313" key="7">
    <source>
        <dbReference type="EMBL" id="CAD7653321.1"/>
    </source>
</evidence>
<evidence type="ECO:0000256" key="1">
    <source>
        <dbReference type="ARBA" id="ARBA00022723"/>
    </source>
</evidence>
<accession>A0A7R9M4C4</accession>
<feature type="domain" description="THAP-type" evidence="6">
    <location>
        <begin position="1"/>
        <end position="117"/>
    </location>
</feature>
<dbReference type="Pfam" id="PF05485">
    <property type="entry name" value="THAP"/>
    <property type="match status" value="1"/>
</dbReference>
<keyword evidence="2 5" id="KW-0863">Zinc-finger</keyword>
<evidence type="ECO:0000256" key="4">
    <source>
        <dbReference type="ARBA" id="ARBA00023125"/>
    </source>
</evidence>
<evidence type="ECO:0000256" key="5">
    <source>
        <dbReference type="PROSITE-ProRule" id="PRU00309"/>
    </source>
</evidence>
<dbReference type="PROSITE" id="PS50950">
    <property type="entry name" value="ZF_THAP"/>
    <property type="match status" value="1"/>
</dbReference>
<evidence type="ECO:0000313" key="8">
    <source>
        <dbReference type="Proteomes" id="UP000728032"/>
    </source>
</evidence>